<feature type="compositionally biased region" description="Polar residues" evidence="1">
    <location>
        <begin position="168"/>
        <end position="177"/>
    </location>
</feature>
<feature type="region of interest" description="Disordered" evidence="1">
    <location>
        <begin position="134"/>
        <end position="179"/>
    </location>
</feature>
<evidence type="ECO:0000313" key="3">
    <source>
        <dbReference type="Proteomes" id="UP000001072"/>
    </source>
</evidence>
<organism evidence="3">
    <name type="scientific">Melampsora larici-populina (strain 98AG31 / pathotype 3-4-7)</name>
    <name type="common">Poplar leaf rust fungus</name>
    <dbReference type="NCBI Taxonomy" id="747676"/>
    <lineage>
        <taxon>Eukaryota</taxon>
        <taxon>Fungi</taxon>
        <taxon>Dikarya</taxon>
        <taxon>Basidiomycota</taxon>
        <taxon>Pucciniomycotina</taxon>
        <taxon>Pucciniomycetes</taxon>
        <taxon>Pucciniales</taxon>
        <taxon>Melampsoraceae</taxon>
        <taxon>Melampsora</taxon>
    </lineage>
</organism>
<dbReference type="HOGENOM" id="CLU_1015917_0_0_1"/>
<dbReference type="KEGG" id="mlr:MELLADRAFT_87799"/>
<dbReference type="RefSeq" id="XP_007411204.1">
    <property type="nucleotide sequence ID" value="XM_007411142.1"/>
</dbReference>
<accession>F4RPI4</accession>
<evidence type="ECO:0000313" key="2">
    <source>
        <dbReference type="EMBL" id="EGG05715.1"/>
    </source>
</evidence>
<reference evidence="3" key="1">
    <citation type="journal article" date="2011" name="Proc. Natl. Acad. Sci. U.S.A.">
        <title>Obligate biotrophy features unraveled by the genomic analysis of rust fungi.</title>
        <authorList>
            <person name="Duplessis S."/>
            <person name="Cuomo C.A."/>
            <person name="Lin Y.-C."/>
            <person name="Aerts A."/>
            <person name="Tisserant E."/>
            <person name="Veneault-Fourrey C."/>
            <person name="Joly D.L."/>
            <person name="Hacquard S."/>
            <person name="Amselem J."/>
            <person name="Cantarel B.L."/>
            <person name="Chiu R."/>
            <person name="Coutinho P.M."/>
            <person name="Feau N."/>
            <person name="Field M."/>
            <person name="Frey P."/>
            <person name="Gelhaye E."/>
            <person name="Goldberg J."/>
            <person name="Grabherr M.G."/>
            <person name="Kodira C.D."/>
            <person name="Kohler A."/>
            <person name="Kuees U."/>
            <person name="Lindquist E.A."/>
            <person name="Lucas S.M."/>
            <person name="Mago R."/>
            <person name="Mauceli E."/>
            <person name="Morin E."/>
            <person name="Murat C."/>
            <person name="Pangilinan J.L."/>
            <person name="Park R."/>
            <person name="Pearson M."/>
            <person name="Quesneville H."/>
            <person name="Rouhier N."/>
            <person name="Sakthikumar S."/>
            <person name="Salamov A.A."/>
            <person name="Schmutz J."/>
            <person name="Selles B."/>
            <person name="Shapiro H."/>
            <person name="Tanguay P."/>
            <person name="Tuskan G.A."/>
            <person name="Henrissat B."/>
            <person name="Van de Peer Y."/>
            <person name="Rouze P."/>
            <person name="Ellis J.G."/>
            <person name="Dodds P.N."/>
            <person name="Schein J.E."/>
            <person name="Zhong S."/>
            <person name="Hamelin R.C."/>
            <person name="Grigoriev I.V."/>
            <person name="Szabo L.J."/>
            <person name="Martin F."/>
        </authorList>
    </citation>
    <scope>NUCLEOTIDE SEQUENCE [LARGE SCALE GENOMIC DNA]</scope>
    <source>
        <strain evidence="3">98AG31 / pathotype 3-4-7</strain>
    </source>
</reference>
<proteinExistence type="predicted"/>
<dbReference type="InParanoid" id="F4RPI4"/>
<dbReference type="GeneID" id="18934647"/>
<protein>
    <submittedName>
        <fullName evidence="2">Uncharacterized protein</fullName>
    </submittedName>
</protein>
<sequence>MVSIYTLTLSSLDHPTYQIMFSTHQPPTSQSTGDPSMAPGSKTVLPNTIAPPTFVREIVPSQCLPPPPRPPYHPYNPYMLPVPDYWPPHPHPDFSYHHDTSANEAISEDPHRFPNSHNWRYYQPQPYPYMYHPPPSHHGQYPSSFRPSTHHLTHITPQSRTSEVEQPATPSTNSSITPADDVVPNLTSNLNQDPIVPNHDPKVPAQDPIVPIEDPIVQIQDPIVQIQDPIVPAVVIQNLTEAEKDIDDEEEEYIDIQAERDEDWPPIGWSFHLA</sequence>
<dbReference type="AlphaFoldDB" id="F4RPI4"/>
<dbReference type="VEuPathDB" id="FungiDB:MELLADRAFT_87799"/>
<name>F4RPI4_MELLP</name>
<dbReference type="EMBL" id="GL883112">
    <property type="protein sequence ID" value="EGG05715.1"/>
    <property type="molecule type" value="Genomic_DNA"/>
</dbReference>
<dbReference type="Proteomes" id="UP000001072">
    <property type="component" value="Unassembled WGS sequence"/>
</dbReference>
<keyword evidence="3" id="KW-1185">Reference proteome</keyword>
<evidence type="ECO:0000256" key="1">
    <source>
        <dbReference type="SAM" id="MobiDB-lite"/>
    </source>
</evidence>
<gene>
    <name evidence="2" type="ORF">MELLADRAFT_87799</name>
</gene>